<dbReference type="OrthoDB" id="9776281at2"/>
<comment type="function">
    <text evidence="8">Nucleotidyltransferase involved in the post-translational modification of proteins. It can catalyze the addition of adenosine monophosphate (AMP) or uridine monophosphate (UMP) to a protein, resulting in modifications known as AMPylation and UMPylation.</text>
</comment>
<comment type="similarity">
    <text evidence="1 8">Belongs to the SELO family.</text>
</comment>
<comment type="catalytic activity">
    <reaction evidence="8">
        <text>L-tyrosyl-[protein] + ATP = O-(5'-adenylyl)-L-tyrosyl-[protein] + diphosphate</text>
        <dbReference type="Rhea" id="RHEA:54288"/>
        <dbReference type="Rhea" id="RHEA-COMP:10136"/>
        <dbReference type="Rhea" id="RHEA-COMP:13846"/>
        <dbReference type="ChEBI" id="CHEBI:30616"/>
        <dbReference type="ChEBI" id="CHEBI:33019"/>
        <dbReference type="ChEBI" id="CHEBI:46858"/>
        <dbReference type="ChEBI" id="CHEBI:83624"/>
        <dbReference type="EC" id="2.7.7.108"/>
    </reaction>
</comment>
<dbReference type="GO" id="GO:0030145">
    <property type="term" value="F:manganese ion binding"/>
    <property type="evidence" value="ECO:0007669"/>
    <property type="project" value="UniProtKB-UniRule"/>
</dbReference>
<keyword evidence="2 8" id="KW-0808">Transferase</keyword>
<comment type="catalytic activity">
    <reaction evidence="8">
        <text>L-seryl-[protein] + UTP = O-(5'-uridylyl)-L-seryl-[protein] + diphosphate</text>
        <dbReference type="Rhea" id="RHEA:64604"/>
        <dbReference type="Rhea" id="RHEA-COMP:9863"/>
        <dbReference type="Rhea" id="RHEA-COMP:16635"/>
        <dbReference type="ChEBI" id="CHEBI:29999"/>
        <dbReference type="ChEBI" id="CHEBI:33019"/>
        <dbReference type="ChEBI" id="CHEBI:46398"/>
        <dbReference type="ChEBI" id="CHEBI:156051"/>
    </reaction>
</comment>
<dbReference type="EC" id="2.7.7.-" evidence="8"/>
<dbReference type="GO" id="GO:0000287">
    <property type="term" value="F:magnesium ion binding"/>
    <property type="evidence" value="ECO:0007669"/>
    <property type="project" value="UniProtKB-UniRule"/>
</dbReference>
<dbReference type="Pfam" id="PF02696">
    <property type="entry name" value="SelO"/>
    <property type="match status" value="1"/>
</dbReference>
<dbReference type="GO" id="GO:0005524">
    <property type="term" value="F:ATP binding"/>
    <property type="evidence" value="ECO:0007669"/>
    <property type="project" value="UniProtKB-UniRule"/>
</dbReference>
<reference evidence="9 10" key="1">
    <citation type="submission" date="2015-12" db="EMBL/GenBank/DDBJ databases">
        <title>Complete genome of Lacimicrobium alkaliphilum KCTC 32984.</title>
        <authorList>
            <person name="Kim S.-G."/>
            <person name="Lee Y.-J."/>
        </authorList>
    </citation>
    <scope>NUCLEOTIDE SEQUENCE [LARGE SCALE GENOMIC DNA]</scope>
    <source>
        <strain evidence="9 10">YelD216</strain>
    </source>
</reference>
<evidence type="ECO:0000256" key="6">
    <source>
        <dbReference type="ARBA" id="ARBA00022840"/>
    </source>
</evidence>
<dbReference type="KEGG" id="lal:AT746_06695"/>
<evidence type="ECO:0000256" key="1">
    <source>
        <dbReference type="ARBA" id="ARBA00009747"/>
    </source>
</evidence>
<dbReference type="Proteomes" id="UP000068447">
    <property type="component" value="Chromosome"/>
</dbReference>
<dbReference type="PANTHER" id="PTHR32057">
    <property type="entry name" value="PROTEIN ADENYLYLTRANSFERASE SELO, MITOCHONDRIAL"/>
    <property type="match status" value="1"/>
</dbReference>
<comment type="cofactor">
    <cofactor evidence="8">
        <name>Mg(2+)</name>
        <dbReference type="ChEBI" id="CHEBI:18420"/>
    </cofactor>
    <cofactor evidence="8">
        <name>Mn(2+)</name>
        <dbReference type="ChEBI" id="CHEBI:29035"/>
    </cofactor>
</comment>
<dbReference type="RefSeq" id="WP_062478142.1">
    <property type="nucleotide sequence ID" value="NZ_CP013650.1"/>
</dbReference>
<feature type="binding site" evidence="8">
    <location>
        <position position="175"/>
    </location>
    <ligand>
        <name>ATP</name>
        <dbReference type="ChEBI" id="CHEBI:30616"/>
    </ligand>
</feature>
<comment type="catalytic activity">
    <reaction evidence="8">
        <text>L-seryl-[protein] + ATP = 3-O-(5'-adenylyl)-L-seryl-[protein] + diphosphate</text>
        <dbReference type="Rhea" id="RHEA:58120"/>
        <dbReference type="Rhea" id="RHEA-COMP:9863"/>
        <dbReference type="Rhea" id="RHEA-COMP:15073"/>
        <dbReference type="ChEBI" id="CHEBI:29999"/>
        <dbReference type="ChEBI" id="CHEBI:30616"/>
        <dbReference type="ChEBI" id="CHEBI:33019"/>
        <dbReference type="ChEBI" id="CHEBI:142516"/>
        <dbReference type="EC" id="2.7.7.108"/>
    </reaction>
</comment>
<comment type="catalytic activity">
    <reaction evidence="8">
        <text>L-threonyl-[protein] + ATP = 3-O-(5'-adenylyl)-L-threonyl-[protein] + diphosphate</text>
        <dbReference type="Rhea" id="RHEA:54292"/>
        <dbReference type="Rhea" id="RHEA-COMP:11060"/>
        <dbReference type="Rhea" id="RHEA-COMP:13847"/>
        <dbReference type="ChEBI" id="CHEBI:30013"/>
        <dbReference type="ChEBI" id="CHEBI:30616"/>
        <dbReference type="ChEBI" id="CHEBI:33019"/>
        <dbReference type="ChEBI" id="CHEBI:138113"/>
        <dbReference type="EC" id="2.7.7.108"/>
    </reaction>
</comment>
<feature type="binding site" evidence="8">
    <location>
        <position position="112"/>
    </location>
    <ligand>
        <name>ATP</name>
        <dbReference type="ChEBI" id="CHEBI:30616"/>
    </ligand>
</feature>
<feature type="binding site" evidence="8">
    <location>
        <position position="89"/>
    </location>
    <ligand>
        <name>ATP</name>
        <dbReference type="ChEBI" id="CHEBI:30616"/>
    </ligand>
</feature>
<feature type="binding site" evidence="8">
    <location>
        <position position="124"/>
    </location>
    <ligand>
        <name>ATP</name>
        <dbReference type="ChEBI" id="CHEBI:30616"/>
    </ligand>
</feature>
<evidence type="ECO:0000256" key="8">
    <source>
        <dbReference type="HAMAP-Rule" id="MF_00692"/>
    </source>
</evidence>
<keyword evidence="10" id="KW-1185">Reference proteome</keyword>
<evidence type="ECO:0000313" key="10">
    <source>
        <dbReference type="Proteomes" id="UP000068447"/>
    </source>
</evidence>
<proteinExistence type="inferred from homology"/>
<accession>A0A0U3AAE5</accession>
<comment type="catalytic activity">
    <reaction evidence="8">
        <text>L-histidyl-[protein] + UTP = N(tele)-(5'-uridylyl)-L-histidyl-[protein] + diphosphate</text>
        <dbReference type="Rhea" id="RHEA:83891"/>
        <dbReference type="Rhea" id="RHEA-COMP:9745"/>
        <dbReference type="Rhea" id="RHEA-COMP:20239"/>
        <dbReference type="ChEBI" id="CHEBI:29979"/>
        <dbReference type="ChEBI" id="CHEBI:33019"/>
        <dbReference type="ChEBI" id="CHEBI:46398"/>
        <dbReference type="ChEBI" id="CHEBI:233474"/>
    </reaction>
</comment>
<feature type="binding site" evidence="8">
    <location>
        <position position="92"/>
    </location>
    <ligand>
        <name>ATP</name>
        <dbReference type="ChEBI" id="CHEBI:30616"/>
    </ligand>
</feature>
<feature type="active site" description="Proton acceptor" evidence="8">
    <location>
        <position position="251"/>
    </location>
</feature>
<evidence type="ECO:0000256" key="3">
    <source>
        <dbReference type="ARBA" id="ARBA00022695"/>
    </source>
</evidence>
<dbReference type="AlphaFoldDB" id="A0A0U3AAE5"/>
<feature type="binding site" evidence="8">
    <location>
        <position position="125"/>
    </location>
    <ligand>
        <name>ATP</name>
        <dbReference type="ChEBI" id="CHEBI:30616"/>
    </ligand>
</feature>
<keyword evidence="5 8" id="KW-0547">Nucleotide-binding</keyword>
<keyword evidence="7 8" id="KW-0460">Magnesium</keyword>
<sequence length="498" mass="56266">MSDITLPLQYTYIEALPEGCIEWQPDTIATPELVYLNRPLAKQLGLELESADDKTLPSLFAGNQLPGTIKPFAQAYTGHQFGHLAPMLGDGRAVVLGEWLDSDENRWDLALKGSGRTPFSRGGDGKAALGPMLREVLLSEALYHLGIATTRSLAVVATNEQVYRQQALPGAILTRVAASHIRIGTFEYFAGQNDVANLKTLADYTLNRHYPDLAQQHNPYLAMLEAVIERQAELVASWMNHGFIHGVMNTDNITLSGETIDYGPCAFMEQYKPGAVFSSIDQHSRYAYANQPKIMHWNLARFAETLLPLLDGEDEQKVEVLTETINRFPDMYRRYLLQGQRQKLGLFYSEDNNDRALTERWLDLLHQNKVDFTLAWRYLSDVLRGNTEPLLKLFDDEDGLNSWLKDWQQRLHNDQPDSAEFSPAQRAAKMNTINPFLIARNHMVEAALSAASDENDYSLFNDLLSALQQPFEENAQTRPFATPAPEEFTERYQTFCGT</sequence>
<name>A0A0U3AAE5_9ALTE</name>
<keyword evidence="3 8" id="KW-0548">Nucleotidyltransferase</keyword>
<evidence type="ECO:0000313" key="9">
    <source>
        <dbReference type="EMBL" id="ALS97982.1"/>
    </source>
</evidence>
<evidence type="ECO:0000256" key="5">
    <source>
        <dbReference type="ARBA" id="ARBA00022741"/>
    </source>
</evidence>
<dbReference type="NCBIfam" id="NF000658">
    <property type="entry name" value="PRK00029.1"/>
    <property type="match status" value="1"/>
</dbReference>
<feature type="binding site" evidence="8">
    <location>
        <position position="261"/>
    </location>
    <ligand>
        <name>ATP</name>
        <dbReference type="ChEBI" id="CHEBI:30616"/>
    </ligand>
</feature>
<keyword evidence="6 8" id="KW-0067">ATP-binding</keyword>
<gene>
    <name evidence="8" type="primary">ydiU</name>
    <name evidence="8" type="synonym">selO</name>
    <name evidence="9" type="ORF">AT746_06695</name>
</gene>
<feature type="binding site" evidence="8">
    <location>
        <position position="261"/>
    </location>
    <ligand>
        <name>Mg(2+)</name>
        <dbReference type="ChEBI" id="CHEBI:18420"/>
    </ligand>
</feature>
<keyword evidence="4 8" id="KW-0479">Metal-binding</keyword>
<evidence type="ECO:0000256" key="7">
    <source>
        <dbReference type="ARBA" id="ARBA00022842"/>
    </source>
</evidence>
<dbReference type="EMBL" id="CP013650">
    <property type="protein sequence ID" value="ALS97982.1"/>
    <property type="molecule type" value="Genomic_DNA"/>
</dbReference>
<dbReference type="InterPro" id="IPR003846">
    <property type="entry name" value="SelO"/>
</dbReference>
<organism evidence="9 10">
    <name type="scientific">Lacimicrobium alkaliphilum</name>
    <dbReference type="NCBI Taxonomy" id="1526571"/>
    <lineage>
        <taxon>Bacteria</taxon>
        <taxon>Pseudomonadati</taxon>
        <taxon>Pseudomonadota</taxon>
        <taxon>Gammaproteobacteria</taxon>
        <taxon>Alteromonadales</taxon>
        <taxon>Alteromonadaceae</taxon>
        <taxon>Lacimicrobium</taxon>
    </lineage>
</organism>
<feature type="binding site" evidence="8">
    <location>
        <position position="182"/>
    </location>
    <ligand>
        <name>ATP</name>
        <dbReference type="ChEBI" id="CHEBI:30616"/>
    </ligand>
</feature>
<dbReference type="EC" id="2.7.7.108" evidence="8"/>
<evidence type="ECO:0000256" key="4">
    <source>
        <dbReference type="ARBA" id="ARBA00022723"/>
    </source>
</evidence>
<dbReference type="HAMAP" id="MF_00692">
    <property type="entry name" value="SelO"/>
    <property type="match status" value="1"/>
</dbReference>
<dbReference type="GO" id="GO:0070733">
    <property type="term" value="F:AMPylase activity"/>
    <property type="evidence" value="ECO:0007669"/>
    <property type="project" value="UniProtKB-EC"/>
</dbReference>
<feature type="binding site" evidence="8">
    <location>
        <position position="91"/>
    </location>
    <ligand>
        <name>ATP</name>
        <dbReference type="ChEBI" id="CHEBI:30616"/>
    </ligand>
</feature>
<evidence type="ECO:0000256" key="2">
    <source>
        <dbReference type="ARBA" id="ARBA00022679"/>
    </source>
</evidence>
<protein>
    <recommendedName>
        <fullName evidence="8">Protein nucleotidyltransferase YdiU</fullName>
        <ecNumber evidence="8">2.7.7.-</ecNumber>
    </recommendedName>
    <alternativeName>
        <fullName evidence="8">Protein adenylyltransferase YdiU</fullName>
        <ecNumber evidence="8">2.7.7.108</ecNumber>
    </alternativeName>
    <alternativeName>
        <fullName evidence="8">Protein uridylyltransferase YdiU</fullName>
        <ecNumber evidence="8">2.7.7.-</ecNumber>
    </alternativeName>
</protein>
<feature type="binding site" evidence="8">
    <location>
        <position position="252"/>
    </location>
    <ligand>
        <name>Mg(2+)</name>
        <dbReference type="ChEBI" id="CHEBI:18420"/>
    </ligand>
</feature>
<keyword evidence="8" id="KW-0464">Manganese</keyword>
<comment type="catalytic activity">
    <reaction evidence="8">
        <text>L-tyrosyl-[protein] + UTP = O-(5'-uridylyl)-L-tyrosyl-[protein] + diphosphate</text>
        <dbReference type="Rhea" id="RHEA:83887"/>
        <dbReference type="Rhea" id="RHEA-COMP:10136"/>
        <dbReference type="Rhea" id="RHEA-COMP:20238"/>
        <dbReference type="ChEBI" id="CHEBI:33019"/>
        <dbReference type="ChEBI" id="CHEBI:46398"/>
        <dbReference type="ChEBI" id="CHEBI:46858"/>
        <dbReference type="ChEBI" id="CHEBI:90602"/>
    </reaction>
</comment>
<dbReference type="PANTHER" id="PTHR32057:SF14">
    <property type="entry name" value="PROTEIN ADENYLYLTRANSFERASE SELO, MITOCHONDRIAL"/>
    <property type="match status" value="1"/>
</dbReference>